<accession>A0A1I4SZI0</accession>
<evidence type="ECO:0000313" key="6">
    <source>
        <dbReference type="Proteomes" id="UP000199614"/>
    </source>
</evidence>
<dbReference type="PANTHER" id="PTHR30061">
    <property type="entry name" value="MALTOSE-BINDING PERIPLASMIC PROTEIN"/>
    <property type="match status" value="1"/>
</dbReference>
<dbReference type="Proteomes" id="UP000199614">
    <property type="component" value="Unassembled WGS sequence"/>
</dbReference>
<feature type="signal peptide" evidence="4">
    <location>
        <begin position="1"/>
        <end position="30"/>
    </location>
</feature>
<evidence type="ECO:0000256" key="4">
    <source>
        <dbReference type="SAM" id="SignalP"/>
    </source>
</evidence>
<dbReference type="InterPro" id="IPR006059">
    <property type="entry name" value="SBP"/>
</dbReference>
<feature type="chain" id="PRO_5011481899" evidence="4">
    <location>
        <begin position="31"/>
        <end position="431"/>
    </location>
</feature>
<dbReference type="EMBL" id="FOUY01000002">
    <property type="protein sequence ID" value="SFM69825.1"/>
    <property type="molecule type" value="Genomic_DNA"/>
</dbReference>
<dbReference type="SUPFAM" id="SSF53850">
    <property type="entry name" value="Periplasmic binding protein-like II"/>
    <property type="match status" value="1"/>
</dbReference>
<dbReference type="OrthoDB" id="3495561at2"/>
<dbReference type="AlphaFoldDB" id="A0A1I4SZI0"/>
<dbReference type="GO" id="GO:0055052">
    <property type="term" value="C:ATP-binding cassette (ABC) transporter complex, substrate-binding subunit-containing"/>
    <property type="evidence" value="ECO:0007669"/>
    <property type="project" value="TreeGrafter"/>
</dbReference>
<keyword evidence="3 4" id="KW-0732">Signal</keyword>
<dbReference type="PROSITE" id="PS51257">
    <property type="entry name" value="PROKAR_LIPOPROTEIN"/>
    <property type="match status" value="1"/>
</dbReference>
<keyword evidence="2" id="KW-0813">Transport</keyword>
<dbReference type="Gene3D" id="3.40.190.10">
    <property type="entry name" value="Periplasmic binding protein-like II"/>
    <property type="match status" value="2"/>
</dbReference>
<dbReference type="PANTHER" id="PTHR30061:SF50">
    <property type="entry name" value="MALTOSE_MALTODEXTRIN-BINDING PERIPLASMIC PROTEIN"/>
    <property type="match status" value="1"/>
</dbReference>
<dbReference type="RefSeq" id="WP_093336687.1">
    <property type="nucleotide sequence ID" value="NZ_FOUY01000002.1"/>
</dbReference>
<name>A0A1I4SZI0_PSUAM</name>
<sequence>MRRARWRRALAAGVAAAALVGLAGCGGAPAGPPVLNWYINPDDGGQAEIAERCTAASGGQYRIEVSILPRQAGEQRQQLIRRLAASDTSIDIMSIDPPYIPEFAEAGFLAPVPADVAQRTTEGIVNSAKEGASWNGELVTVPFWANTQLLWYRKSQVEGTGLDMSKPVTWDQVIAAAQGADSTIAAQGIRAESLTVWLNALVESAGGEIVTNPSPGDPEGVELGLDSPAATRAAEVMKAVSAIGGPGFSTASEDENSNAFQDGSAMFQVNWPFIWGKVNSAVEDGTAEQATADDFGWALYPQVTPGTPSAPPYGGINLGVGAFSPNVDLAYRATECIVSEENQKQYFLTNGNAAAKLSVFTDPEVVEKFPMAPVIAQSLQQAKPRPQTAYYSEVSESIQRNYHPSAGIDPVTVGPATADLIKAVLAKEELL</sequence>
<evidence type="ECO:0000256" key="2">
    <source>
        <dbReference type="ARBA" id="ARBA00022448"/>
    </source>
</evidence>
<dbReference type="Pfam" id="PF01547">
    <property type="entry name" value="SBP_bac_1"/>
    <property type="match status" value="1"/>
</dbReference>
<protein>
    <submittedName>
        <fullName evidence="5">Carbohydrate ABC transporter substrate-binding protein, CUT1 family</fullName>
    </submittedName>
</protein>
<dbReference type="STRING" id="260086.SAMN05216207_100214"/>
<dbReference type="GO" id="GO:0015768">
    <property type="term" value="P:maltose transport"/>
    <property type="evidence" value="ECO:0007669"/>
    <property type="project" value="TreeGrafter"/>
</dbReference>
<evidence type="ECO:0000313" key="5">
    <source>
        <dbReference type="EMBL" id="SFM69825.1"/>
    </source>
</evidence>
<dbReference type="GO" id="GO:1901982">
    <property type="term" value="F:maltose binding"/>
    <property type="evidence" value="ECO:0007669"/>
    <property type="project" value="TreeGrafter"/>
</dbReference>
<organism evidence="5 6">
    <name type="scientific">Pseudonocardia ammonioxydans</name>
    <dbReference type="NCBI Taxonomy" id="260086"/>
    <lineage>
        <taxon>Bacteria</taxon>
        <taxon>Bacillati</taxon>
        <taxon>Actinomycetota</taxon>
        <taxon>Actinomycetes</taxon>
        <taxon>Pseudonocardiales</taxon>
        <taxon>Pseudonocardiaceae</taxon>
        <taxon>Pseudonocardia</taxon>
    </lineage>
</organism>
<reference evidence="5 6" key="1">
    <citation type="submission" date="2016-10" db="EMBL/GenBank/DDBJ databases">
        <authorList>
            <person name="de Groot N.N."/>
        </authorList>
    </citation>
    <scope>NUCLEOTIDE SEQUENCE [LARGE SCALE GENOMIC DNA]</scope>
    <source>
        <strain evidence="5 6">CGMCC 4.1877</strain>
    </source>
</reference>
<comment type="similarity">
    <text evidence="1">Belongs to the bacterial solute-binding protein 1 family.</text>
</comment>
<dbReference type="GO" id="GO:0042956">
    <property type="term" value="P:maltodextrin transmembrane transport"/>
    <property type="evidence" value="ECO:0007669"/>
    <property type="project" value="TreeGrafter"/>
</dbReference>
<keyword evidence="6" id="KW-1185">Reference proteome</keyword>
<evidence type="ECO:0000256" key="1">
    <source>
        <dbReference type="ARBA" id="ARBA00008520"/>
    </source>
</evidence>
<evidence type="ECO:0000256" key="3">
    <source>
        <dbReference type="ARBA" id="ARBA00022729"/>
    </source>
</evidence>
<proteinExistence type="inferred from homology"/>
<gene>
    <name evidence="5" type="ORF">SAMN05216207_100214</name>
</gene>